<evidence type="ECO:0000256" key="3">
    <source>
        <dbReference type="ARBA" id="ARBA00022692"/>
    </source>
</evidence>
<evidence type="ECO:0000256" key="5">
    <source>
        <dbReference type="ARBA" id="ARBA00023136"/>
    </source>
</evidence>
<feature type="domain" description="Type II secretion system protein GspF" evidence="7">
    <location>
        <begin position="1"/>
        <end position="89"/>
    </location>
</feature>
<dbReference type="AlphaFoldDB" id="A0A7Y9ZKZ7"/>
<comment type="caution">
    <text evidence="8">The sequence shown here is derived from an EMBL/GenBank/DDBJ whole genome shotgun (WGS) entry which is preliminary data.</text>
</comment>
<dbReference type="Pfam" id="PF00482">
    <property type="entry name" value="T2SSF"/>
    <property type="match status" value="1"/>
</dbReference>
<name>A0A7Y9ZKZ7_9ACTN</name>
<evidence type="ECO:0000256" key="1">
    <source>
        <dbReference type="ARBA" id="ARBA00004651"/>
    </source>
</evidence>
<dbReference type="PANTHER" id="PTHR35007">
    <property type="entry name" value="INTEGRAL MEMBRANE PROTEIN-RELATED"/>
    <property type="match status" value="1"/>
</dbReference>
<keyword evidence="3 6" id="KW-0812">Transmembrane</keyword>
<keyword evidence="5 6" id="KW-0472">Membrane</keyword>
<proteinExistence type="predicted"/>
<evidence type="ECO:0000313" key="9">
    <source>
        <dbReference type="Proteomes" id="UP000562045"/>
    </source>
</evidence>
<gene>
    <name evidence="8" type="ORF">BJ993_003388</name>
</gene>
<evidence type="ECO:0000313" key="8">
    <source>
        <dbReference type="EMBL" id="NYI46308.1"/>
    </source>
</evidence>
<keyword evidence="2" id="KW-1003">Cell membrane</keyword>
<comment type="subcellular location">
    <subcellularLocation>
        <location evidence="1">Cell membrane</location>
        <topology evidence="1">Multi-pass membrane protein</topology>
    </subcellularLocation>
</comment>
<evidence type="ECO:0000256" key="6">
    <source>
        <dbReference type="SAM" id="Phobius"/>
    </source>
</evidence>
<keyword evidence="4 6" id="KW-1133">Transmembrane helix</keyword>
<reference evidence="8 9" key="1">
    <citation type="submission" date="2020-07" db="EMBL/GenBank/DDBJ databases">
        <title>Sequencing the genomes of 1000 actinobacteria strains.</title>
        <authorList>
            <person name="Klenk H.-P."/>
        </authorList>
    </citation>
    <scope>NUCLEOTIDE SEQUENCE [LARGE SCALE GENOMIC DNA]</scope>
    <source>
        <strain evidence="8 9">DSM 15131</strain>
    </source>
</reference>
<dbReference type="EMBL" id="JACBZM010000001">
    <property type="protein sequence ID" value="NYI46308.1"/>
    <property type="molecule type" value="Genomic_DNA"/>
</dbReference>
<dbReference type="PANTHER" id="PTHR35007:SF2">
    <property type="entry name" value="PILUS ASSEMBLE PROTEIN"/>
    <property type="match status" value="1"/>
</dbReference>
<evidence type="ECO:0000259" key="7">
    <source>
        <dbReference type="Pfam" id="PF00482"/>
    </source>
</evidence>
<organism evidence="8 9">
    <name type="scientific">Nocardioides aromaticivorans</name>
    <dbReference type="NCBI Taxonomy" id="200618"/>
    <lineage>
        <taxon>Bacteria</taxon>
        <taxon>Bacillati</taxon>
        <taxon>Actinomycetota</taxon>
        <taxon>Actinomycetes</taxon>
        <taxon>Propionibacteriales</taxon>
        <taxon>Nocardioidaceae</taxon>
        <taxon>Nocardioides</taxon>
    </lineage>
</organism>
<evidence type="ECO:0000256" key="4">
    <source>
        <dbReference type="ARBA" id="ARBA00022989"/>
    </source>
</evidence>
<protein>
    <submittedName>
        <fullName evidence="8">Pilus assembly protein TadC</fullName>
    </submittedName>
</protein>
<dbReference type="RefSeq" id="WP_308645609.1">
    <property type="nucleotide sequence ID" value="NZ_JACBZM010000001.1"/>
</dbReference>
<dbReference type="Proteomes" id="UP000562045">
    <property type="component" value="Unassembled WGS sequence"/>
</dbReference>
<accession>A0A7Y9ZKZ7</accession>
<evidence type="ECO:0000256" key="2">
    <source>
        <dbReference type="ARBA" id="ARBA00022475"/>
    </source>
</evidence>
<feature type="transmembrane region" description="Helical" evidence="6">
    <location>
        <begin position="72"/>
        <end position="92"/>
    </location>
</feature>
<dbReference type="GO" id="GO:0005886">
    <property type="term" value="C:plasma membrane"/>
    <property type="evidence" value="ECO:0007669"/>
    <property type="project" value="UniProtKB-SubCell"/>
</dbReference>
<dbReference type="InterPro" id="IPR018076">
    <property type="entry name" value="T2SS_GspF_dom"/>
</dbReference>
<sequence>MLARIRTGEPVADAFDRLAGTSGVAVVARFAHSVAVAVERGTPLADVLHAQAADVREAGRRALIEQASRKEIFMMIPVVFLVLPVTVIFAFWPGFVGLSLSY</sequence>